<dbReference type="RefSeq" id="WP_047753870.1">
    <property type="nucleotide sequence ID" value="NZ_CP011232.1"/>
</dbReference>
<protein>
    <recommendedName>
        <fullName evidence="1">Transglycosylase SLT domain-containing protein</fullName>
    </recommendedName>
</protein>
<dbReference type="AlphaFoldDB" id="A0A0G2Z545"/>
<dbReference type="InterPro" id="IPR023346">
    <property type="entry name" value="Lysozyme-like_dom_sf"/>
</dbReference>
<dbReference type="InterPro" id="IPR008258">
    <property type="entry name" value="Transglycosylase_SLT_dom_1"/>
</dbReference>
<dbReference type="KEGG" id="kpf:IX53_01635"/>
<name>A0A0G2Z545_9BACT</name>
<evidence type="ECO:0000259" key="1">
    <source>
        <dbReference type="Pfam" id="PF01464"/>
    </source>
</evidence>
<evidence type="ECO:0000313" key="2">
    <source>
        <dbReference type="EMBL" id="AKI96735.1"/>
    </source>
</evidence>
<dbReference type="CDD" id="cd00254">
    <property type="entry name" value="LT-like"/>
    <property type="match status" value="1"/>
</dbReference>
<dbReference type="PANTHER" id="PTHR37423">
    <property type="entry name" value="SOLUBLE LYTIC MUREIN TRANSGLYCOSYLASE-RELATED"/>
    <property type="match status" value="1"/>
</dbReference>
<evidence type="ECO:0000313" key="3">
    <source>
        <dbReference type="Proteomes" id="UP000035159"/>
    </source>
</evidence>
<sequence length="143" mass="16769">MVRQDQIREWVQKVIAKPRPDADLMIAIATVESSLNPVAYNERTKAAGLFQLTPIYLKDLRERFALPTDPFDPEQATKGATVYVSWLMKQFPEDLTLVLASWNWEIGNVRKWLKGEKELPEETRNFVHRVLSEWEKLKKEKEE</sequence>
<organism evidence="2 3">
    <name type="scientific">Kosmotoga pacifica</name>
    <dbReference type="NCBI Taxonomy" id="1330330"/>
    <lineage>
        <taxon>Bacteria</taxon>
        <taxon>Thermotogati</taxon>
        <taxon>Thermotogota</taxon>
        <taxon>Thermotogae</taxon>
        <taxon>Kosmotogales</taxon>
        <taxon>Kosmotogaceae</taxon>
        <taxon>Kosmotoga</taxon>
    </lineage>
</organism>
<gene>
    <name evidence="2" type="ORF">IX53_01635</name>
</gene>
<dbReference type="STRING" id="1330330.IX53_01635"/>
<accession>A0A0G2Z545</accession>
<reference evidence="2 3" key="1">
    <citation type="submission" date="2015-04" db="EMBL/GenBank/DDBJ databases">
        <title>Complete Genome Sequence of Kosmotoga pacifica SLHLJ1.</title>
        <authorList>
            <person name="Jiang L.J."/>
            <person name="Shao Z.Z."/>
            <person name="Jebbar M."/>
        </authorList>
    </citation>
    <scope>NUCLEOTIDE SEQUENCE [LARGE SCALE GENOMIC DNA]</scope>
    <source>
        <strain evidence="2 3">SLHLJ1</strain>
    </source>
</reference>
<feature type="domain" description="Transglycosylase SLT" evidence="1">
    <location>
        <begin position="12"/>
        <end position="122"/>
    </location>
</feature>
<dbReference type="Pfam" id="PF01464">
    <property type="entry name" value="SLT"/>
    <property type="match status" value="1"/>
</dbReference>
<dbReference type="Proteomes" id="UP000035159">
    <property type="component" value="Chromosome"/>
</dbReference>
<proteinExistence type="predicted"/>
<dbReference type="EMBL" id="CP011232">
    <property type="protein sequence ID" value="AKI96735.1"/>
    <property type="molecule type" value="Genomic_DNA"/>
</dbReference>
<dbReference type="Gene3D" id="1.10.530.10">
    <property type="match status" value="1"/>
</dbReference>
<dbReference type="PATRIC" id="fig|1330330.3.peg.330"/>
<keyword evidence="3" id="KW-1185">Reference proteome</keyword>
<dbReference type="SUPFAM" id="SSF53955">
    <property type="entry name" value="Lysozyme-like"/>
    <property type="match status" value="1"/>
</dbReference>
<dbReference type="PANTHER" id="PTHR37423:SF2">
    <property type="entry name" value="MEMBRANE-BOUND LYTIC MUREIN TRANSGLYCOSYLASE C"/>
    <property type="match status" value="1"/>
</dbReference>
<dbReference type="OrthoDB" id="9815002at2"/>